<dbReference type="Pfam" id="PF02207">
    <property type="entry name" value="zf-UBR"/>
    <property type="match status" value="1"/>
</dbReference>
<evidence type="ECO:0000256" key="7">
    <source>
        <dbReference type="ARBA" id="ARBA00022771"/>
    </source>
</evidence>
<dbReference type="OrthoDB" id="427974at2759"/>
<feature type="domain" description="F-box" evidence="15">
    <location>
        <begin position="156"/>
        <end position="202"/>
    </location>
</feature>
<evidence type="ECO:0000256" key="2">
    <source>
        <dbReference type="ARBA" id="ARBA00004286"/>
    </source>
</evidence>
<evidence type="ECO:0000256" key="9">
    <source>
        <dbReference type="ARBA" id="ARBA00022833"/>
    </source>
</evidence>
<dbReference type="SMART" id="SM00256">
    <property type="entry name" value="FBOX"/>
    <property type="match status" value="1"/>
</dbReference>
<dbReference type="InterPro" id="IPR047504">
    <property type="entry name" value="FBXO11_UBR-box"/>
</dbReference>
<evidence type="ECO:0000313" key="18">
    <source>
        <dbReference type="Proteomes" id="UP001153737"/>
    </source>
</evidence>
<name>A0A9N9SFD4_PHACE</name>
<dbReference type="Proteomes" id="UP001153737">
    <property type="component" value="Chromosome 4"/>
</dbReference>
<feature type="compositionally biased region" description="Basic residues" evidence="14">
    <location>
        <begin position="12"/>
        <end position="21"/>
    </location>
</feature>
<dbReference type="PANTHER" id="PTHR22990:SF20">
    <property type="entry name" value="F-BOX ONLY PROTEIN 11"/>
    <property type="match status" value="1"/>
</dbReference>
<dbReference type="AlphaFoldDB" id="A0A9N9SFD4"/>
<dbReference type="GO" id="GO:0005634">
    <property type="term" value="C:nucleus"/>
    <property type="evidence" value="ECO:0007669"/>
    <property type="project" value="UniProtKB-SubCell"/>
</dbReference>
<feature type="compositionally biased region" description="Polar residues" evidence="14">
    <location>
        <begin position="1"/>
        <end position="10"/>
    </location>
</feature>
<evidence type="ECO:0000256" key="3">
    <source>
        <dbReference type="ARBA" id="ARBA00004906"/>
    </source>
</evidence>
<dbReference type="InterPro" id="IPR011050">
    <property type="entry name" value="Pectin_lyase_fold/virulence"/>
</dbReference>
<evidence type="ECO:0000313" key="17">
    <source>
        <dbReference type="EMBL" id="CAG9820420.1"/>
    </source>
</evidence>
<dbReference type="InterPro" id="IPR051550">
    <property type="entry name" value="SCF-Subunits/Alg-Epimerases"/>
</dbReference>
<evidence type="ECO:0000259" key="16">
    <source>
        <dbReference type="PROSITE" id="PS51157"/>
    </source>
</evidence>
<keyword evidence="10" id="KW-0539">Nucleus</keyword>
<evidence type="ECO:0000256" key="4">
    <source>
        <dbReference type="ARBA" id="ARBA00022454"/>
    </source>
</evidence>
<dbReference type="FunFam" id="2.160.20.10:FF:000006">
    <property type="entry name" value="F-box only protein 11"/>
    <property type="match status" value="1"/>
</dbReference>
<keyword evidence="8" id="KW-0833">Ubl conjugation pathway</keyword>
<evidence type="ECO:0000256" key="12">
    <source>
        <dbReference type="ARBA" id="ARBA00068830"/>
    </source>
</evidence>
<dbReference type="Gene3D" id="1.20.1280.50">
    <property type="match status" value="1"/>
</dbReference>
<dbReference type="Pfam" id="PF12937">
    <property type="entry name" value="F-box-like"/>
    <property type="match status" value="1"/>
</dbReference>
<gene>
    <name evidence="17" type="ORF">PHAECO_LOCUS8479</name>
</gene>
<evidence type="ECO:0000259" key="15">
    <source>
        <dbReference type="PROSITE" id="PS50181"/>
    </source>
</evidence>
<dbReference type="InterPro" id="IPR022441">
    <property type="entry name" value="Para_beta_helix_rpt-2"/>
</dbReference>
<keyword evidence="9" id="KW-0862">Zinc</keyword>
<feature type="compositionally biased region" description="Low complexity" evidence="14">
    <location>
        <begin position="102"/>
        <end position="125"/>
    </location>
</feature>
<dbReference type="NCBIfam" id="TIGR03804">
    <property type="entry name" value="para_beta_helix"/>
    <property type="match status" value="1"/>
</dbReference>
<keyword evidence="7" id="KW-0863">Zinc-finger</keyword>
<comment type="subcellular location">
    <subcellularLocation>
        <location evidence="2">Chromosome</location>
    </subcellularLocation>
    <subcellularLocation>
        <location evidence="1">Nucleus</location>
    </subcellularLocation>
</comment>
<dbReference type="InterPro" id="IPR012334">
    <property type="entry name" value="Pectin_lyas_fold"/>
</dbReference>
<reference evidence="17" key="2">
    <citation type="submission" date="2022-10" db="EMBL/GenBank/DDBJ databases">
        <authorList>
            <consortium name="ENA_rothamsted_submissions"/>
            <consortium name="culmorum"/>
            <person name="King R."/>
        </authorList>
    </citation>
    <scope>NUCLEOTIDE SEQUENCE</scope>
</reference>
<dbReference type="Gene3D" id="2.160.20.10">
    <property type="entry name" value="Single-stranded right-handed beta-helix, Pectin lyase-like"/>
    <property type="match status" value="2"/>
</dbReference>
<evidence type="ECO:0000256" key="8">
    <source>
        <dbReference type="ARBA" id="ARBA00022786"/>
    </source>
</evidence>
<feature type="domain" description="UBR-type" evidence="16">
    <location>
        <begin position="851"/>
        <end position="922"/>
    </location>
</feature>
<evidence type="ECO:0000256" key="11">
    <source>
        <dbReference type="ARBA" id="ARBA00063474"/>
    </source>
</evidence>
<dbReference type="SMART" id="SM00722">
    <property type="entry name" value="CASH"/>
    <property type="match status" value="3"/>
</dbReference>
<keyword evidence="5" id="KW-0479">Metal-binding</keyword>
<dbReference type="GO" id="GO:0005694">
    <property type="term" value="C:chromosome"/>
    <property type="evidence" value="ECO:0007669"/>
    <property type="project" value="UniProtKB-SubCell"/>
</dbReference>
<evidence type="ECO:0000256" key="13">
    <source>
        <dbReference type="PROSITE-ProRule" id="PRU00508"/>
    </source>
</evidence>
<reference evidence="17" key="1">
    <citation type="submission" date="2022-01" db="EMBL/GenBank/DDBJ databases">
        <authorList>
            <person name="King R."/>
        </authorList>
    </citation>
    <scope>NUCLEOTIDE SEQUENCE</scope>
</reference>
<dbReference type="GO" id="GO:0008270">
    <property type="term" value="F:zinc ion binding"/>
    <property type="evidence" value="ECO:0007669"/>
    <property type="project" value="UniProtKB-KW"/>
</dbReference>
<dbReference type="GO" id="GO:0006511">
    <property type="term" value="P:ubiquitin-dependent protein catabolic process"/>
    <property type="evidence" value="ECO:0007669"/>
    <property type="project" value="TreeGrafter"/>
</dbReference>
<dbReference type="PANTHER" id="PTHR22990">
    <property type="entry name" value="F-BOX ONLY PROTEIN"/>
    <property type="match status" value="1"/>
</dbReference>
<sequence length="945" mass="103116">MPSASFTASRSYVRRSRRKGANRIPTPSRTTSEPCEPSCPIQPPHNVPAPSAVSPGGPQSLAPPPGPSAAGGGAVPAPHHHSPYDLRRKSPTSSSSHHAHDGPGPSTSAATAGSPTSPATPTAPAQGYACAMLPARKRPRRTCSASYENCTNTAAHYLQYELPDEVLLTIFNYLLEQDLCRVSQVCKRFQAIANDTELWKRLYQSVYEYDLPLFNPAPCRFEFVSPEESDLANPWKESFRQLYRGIHVRQGYQDVTFKGRNLVYFNTVQGALDYADERSGSNSTSGSVSGSCSNHSLEGSSQGALIFLHAGTYRGEFLVIDSDIALIGAAAGNVAESVVLERESESTVMFVEGAKNAYAGHVTLKFSPDVTSTVPHHKHYCLEVGENCSPTVDRCIIRSTSVVGAAVCVSGVGANPVIRHCDISDCENVGLYVTDYAQGTYEDNEISRNALAGIWVKNYANPIMRRNHIHHGRDVGIFTFDNGLGYFEANDIHNNRIAGFEVKAGANPTVVHCEIHHGQTGGIYVHENGLGQFIDNKIHSNNFAGVWITSNSNPTIRRNEIYNGHQGGVYIFGEGRGLIEHNNIYGNALAGIQIRTNSDPIVRHNKIHHGQHGGIYVHEKGQGLIEENEVYANTLAGVWITTGSTPVLRRNRIHSGKQVGVYFYDNGHGKLEDNDIFNHLYSGVQIRTGSNPVIRGNKIWGGQNGGVLVYNGGLGLLEQNEIFDNAMAGVWIKTDSNPTLKRNKIFDGRDGGICIFNGGKGILEENDIFRNAQAGVLISTQSHPILRRNRIFDGLAAGVEITNNATATLEFNQIFNNRFGGLCLASGVQPIVRGNKIFNNQDAVEKAVSNGQCLYKISSYTSFPMHDFYRCQTCNTTDRNAICVNCIKTCHAGHDVEFIRHDRFFCDCGAGTLTNQCQLQGEPTQDTDTLYDSAAPMESHTLMVN</sequence>
<dbReference type="FunFam" id="2.160.20.10:FF:000005">
    <property type="entry name" value="F-box only protein 11"/>
    <property type="match status" value="1"/>
</dbReference>
<dbReference type="SUPFAM" id="SSF51126">
    <property type="entry name" value="Pectin lyase-like"/>
    <property type="match status" value="3"/>
</dbReference>
<dbReference type="InterPro" id="IPR006633">
    <property type="entry name" value="Carb-bd_sugar_hydrolysis-dom"/>
</dbReference>
<feature type="region of interest" description="Disordered" evidence="14">
    <location>
        <begin position="1"/>
        <end position="125"/>
    </location>
</feature>
<keyword evidence="6" id="KW-0677">Repeat</keyword>
<comment type="pathway">
    <text evidence="3">Protein modification; protein ubiquitination.</text>
</comment>
<comment type="subunit">
    <text evidence="11">Component of the SCF(FBXO11) complex consisting of CUL1, RBX1, SKP1 and FBXO11. Interacts with CIITA.</text>
</comment>
<dbReference type="SMART" id="SM00710">
    <property type="entry name" value="PbH1"/>
    <property type="match status" value="20"/>
</dbReference>
<dbReference type="InterPro" id="IPR003126">
    <property type="entry name" value="Znf_UBR"/>
</dbReference>
<dbReference type="GO" id="GO:0042981">
    <property type="term" value="P:regulation of apoptotic process"/>
    <property type="evidence" value="ECO:0007669"/>
    <property type="project" value="TreeGrafter"/>
</dbReference>
<dbReference type="SMART" id="SM00396">
    <property type="entry name" value="ZnF_UBR1"/>
    <property type="match status" value="1"/>
</dbReference>
<dbReference type="InterPro" id="IPR001810">
    <property type="entry name" value="F-box_dom"/>
</dbReference>
<dbReference type="InterPro" id="IPR047505">
    <property type="entry name" value="F-box_FBXO11"/>
</dbReference>
<keyword evidence="18" id="KW-1185">Reference proteome</keyword>
<evidence type="ECO:0000256" key="5">
    <source>
        <dbReference type="ARBA" id="ARBA00022723"/>
    </source>
</evidence>
<dbReference type="Pfam" id="PF05048">
    <property type="entry name" value="NosD"/>
    <property type="match status" value="1"/>
</dbReference>
<dbReference type="InterPro" id="IPR039448">
    <property type="entry name" value="Beta_helix"/>
</dbReference>
<evidence type="ECO:0000256" key="14">
    <source>
        <dbReference type="SAM" id="MobiDB-lite"/>
    </source>
</evidence>
<evidence type="ECO:0000256" key="6">
    <source>
        <dbReference type="ARBA" id="ARBA00022737"/>
    </source>
</evidence>
<dbReference type="PROSITE" id="PS50181">
    <property type="entry name" value="FBOX"/>
    <property type="match status" value="1"/>
</dbReference>
<dbReference type="InterPro" id="IPR036047">
    <property type="entry name" value="F-box-like_dom_sf"/>
</dbReference>
<evidence type="ECO:0000256" key="1">
    <source>
        <dbReference type="ARBA" id="ARBA00004123"/>
    </source>
</evidence>
<evidence type="ECO:0000256" key="10">
    <source>
        <dbReference type="ARBA" id="ARBA00023242"/>
    </source>
</evidence>
<organism evidence="17 18">
    <name type="scientific">Phaedon cochleariae</name>
    <name type="common">Mustard beetle</name>
    <dbReference type="NCBI Taxonomy" id="80249"/>
    <lineage>
        <taxon>Eukaryota</taxon>
        <taxon>Metazoa</taxon>
        <taxon>Ecdysozoa</taxon>
        <taxon>Arthropoda</taxon>
        <taxon>Hexapoda</taxon>
        <taxon>Insecta</taxon>
        <taxon>Pterygota</taxon>
        <taxon>Neoptera</taxon>
        <taxon>Endopterygota</taxon>
        <taxon>Coleoptera</taxon>
        <taxon>Polyphaga</taxon>
        <taxon>Cucujiformia</taxon>
        <taxon>Chrysomeloidea</taxon>
        <taxon>Chrysomelidae</taxon>
        <taxon>Chrysomelinae</taxon>
        <taxon>Chrysomelini</taxon>
        <taxon>Phaedon</taxon>
    </lineage>
</organism>
<accession>A0A9N9SFD4</accession>
<dbReference type="CDD" id="cd19676">
    <property type="entry name" value="UBR-box_UBR6_FBXO11"/>
    <property type="match status" value="1"/>
</dbReference>
<dbReference type="FunFam" id="2.160.20.10:FF:000087">
    <property type="entry name" value="GG17321"/>
    <property type="match status" value="1"/>
</dbReference>
<proteinExistence type="predicted"/>
<keyword evidence="4" id="KW-0158">Chromosome</keyword>
<dbReference type="PROSITE" id="PS51157">
    <property type="entry name" value="ZF_UBR"/>
    <property type="match status" value="1"/>
</dbReference>
<dbReference type="CDD" id="cd22091">
    <property type="entry name" value="F-box_FBXO11"/>
    <property type="match status" value="1"/>
</dbReference>
<dbReference type="InterPro" id="IPR007742">
    <property type="entry name" value="NosD_dom"/>
</dbReference>
<dbReference type="SUPFAM" id="SSF81383">
    <property type="entry name" value="F-box domain"/>
    <property type="match status" value="1"/>
</dbReference>
<dbReference type="Pfam" id="PF13229">
    <property type="entry name" value="Beta_helix"/>
    <property type="match status" value="2"/>
</dbReference>
<dbReference type="EMBL" id="OU896710">
    <property type="protein sequence ID" value="CAG9820420.1"/>
    <property type="molecule type" value="Genomic_DNA"/>
</dbReference>
<dbReference type="FunFam" id="1.20.1280.50:FF:000003">
    <property type="entry name" value="F-box only protein 11"/>
    <property type="match status" value="1"/>
</dbReference>
<dbReference type="InterPro" id="IPR006626">
    <property type="entry name" value="PbH1"/>
</dbReference>
<protein>
    <recommendedName>
        <fullName evidence="12">F-box only protein 11</fullName>
    </recommendedName>
</protein>
<feature type="zinc finger region" description="UBR-type" evidence="13">
    <location>
        <begin position="851"/>
        <end position="922"/>
    </location>
</feature>